<evidence type="ECO:0000313" key="2">
    <source>
        <dbReference type="EMBL" id="CAA9311513.1"/>
    </source>
</evidence>
<feature type="region of interest" description="Disordered" evidence="1">
    <location>
        <begin position="1"/>
        <end position="303"/>
    </location>
</feature>
<feature type="compositionally biased region" description="Low complexity" evidence="1">
    <location>
        <begin position="198"/>
        <end position="210"/>
    </location>
</feature>
<gene>
    <name evidence="2" type="ORF">AVDCRST_MAG11-1527</name>
</gene>
<feature type="compositionally biased region" description="Basic and acidic residues" evidence="1">
    <location>
        <begin position="89"/>
        <end position="99"/>
    </location>
</feature>
<feature type="compositionally biased region" description="Low complexity" evidence="1">
    <location>
        <begin position="238"/>
        <end position="265"/>
    </location>
</feature>
<feature type="compositionally biased region" description="Basic and acidic residues" evidence="1">
    <location>
        <begin position="46"/>
        <end position="58"/>
    </location>
</feature>
<proteinExistence type="predicted"/>
<dbReference type="AlphaFoldDB" id="A0A6J4KQW3"/>
<sequence>EEAESAAAPRDYRERAAAAPRTDEAPRVEARREHARARQPRRRLRLDRLARPRGEPPHLHRHPRAAHRPGAGDGLPRQLVGEPPPAPAGEHDRDRHSDGAWRGAVRRAPLPADAAGRHRRRPLGARARSAAAPVPPERGGVDGSDARCRARGRAHRAAPEYAAPRAERGRAHARPLRRVGAAPPRPGVPDGGIGQPAGRGARRGAPARARPAADRLPRRPGAERERGAVPRVRRGAARRGAQAGARARPGGALRAARAGARARPGAGRRGGVRCGVRRLGYAGDPRDARAGAARARGPGGRGH</sequence>
<feature type="compositionally biased region" description="Basic residues" evidence="1">
    <location>
        <begin position="33"/>
        <end position="45"/>
    </location>
</feature>
<protein>
    <submittedName>
        <fullName evidence="2">Uncharacterized protein</fullName>
    </submittedName>
</protein>
<organism evidence="2">
    <name type="scientific">uncultured Gemmatimonadaceae bacterium</name>
    <dbReference type="NCBI Taxonomy" id="246130"/>
    <lineage>
        <taxon>Bacteria</taxon>
        <taxon>Pseudomonadati</taxon>
        <taxon>Gemmatimonadota</taxon>
        <taxon>Gemmatimonadia</taxon>
        <taxon>Gemmatimonadales</taxon>
        <taxon>Gemmatimonadaceae</taxon>
        <taxon>environmental samples</taxon>
    </lineage>
</organism>
<feature type="non-terminal residue" evidence="2">
    <location>
        <position position="1"/>
    </location>
</feature>
<evidence type="ECO:0000256" key="1">
    <source>
        <dbReference type="SAM" id="MobiDB-lite"/>
    </source>
</evidence>
<feature type="compositionally biased region" description="Basic and acidic residues" evidence="1">
    <location>
        <begin position="211"/>
        <end position="228"/>
    </location>
</feature>
<name>A0A6J4KQW3_9BACT</name>
<reference evidence="2" key="1">
    <citation type="submission" date="2020-02" db="EMBL/GenBank/DDBJ databases">
        <authorList>
            <person name="Meier V. D."/>
        </authorList>
    </citation>
    <scope>NUCLEOTIDE SEQUENCE</scope>
    <source>
        <strain evidence="2">AVDCRST_MAG11</strain>
    </source>
</reference>
<feature type="compositionally biased region" description="Basic and acidic residues" evidence="1">
    <location>
        <begin position="10"/>
        <end position="32"/>
    </location>
</feature>
<accession>A0A6J4KQW3</accession>
<feature type="non-terminal residue" evidence="2">
    <location>
        <position position="303"/>
    </location>
</feature>
<dbReference type="EMBL" id="CADCTU010000341">
    <property type="protein sequence ID" value="CAA9311513.1"/>
    <property type="molecule type" value="Genomic_DNA"/>
</dbReference>